<feature type="compositionally biased region" description="Basic and acidic residues" evidence="1">
    <location>
        <begin position="1"/>
        <end position="10"/>
    </location>
</feature>
<evidence type="ECO:0000313" key="3">
    <source>
        <dbReference type="Proteomes" id="UP000325286"/>
    </source>
</evidence>
<evidence type="ECO:0000256" key="1">
    <source>
        <dbReference type="SAM" id="MobiDB-lite"/>
    </source>
</evidence>
<dbReference type="KEGG" id="rul:UC8_24370"/>
<dbReference type="EMBL" id="CP042914">
    <property type="protein sequence ID" value="QEG40425.1"/>
    <property type="molecule type" value="Genomic_DNA"/>
</dbReference>
<evidence type="ECO:0000313" key="2">
    <source>
        <dbReference type="EMBL" id="QEG40425.1"/>
    </source>
</evidence>
<proteinExistence type="predicted"/>
<dbReference type="Proteomes" id="UP000325286">
    <property type="component" value="Chromosome"/>
</dbReference>
<feature type="region of interest" description="Disordered" evidence="1">
    <location>
        <begin position="1"/>
        <end position="24"/>
    </location>
</feature>
<name>A0A5B9QSQ3_9BACT</name>
<accession>A0A5B9QSQ3</accession>
<reference evidence="2 3" key="1">
    <citation type="submission" date="2019-08" db="EMBL/GenBank/DDBJ databases">
        <title>Deep-cultivation of Planctomycetes and their phenomic and genomic characterization uncovers novel biology.</title>
        <authorList>
            <person name="Wiegand S."/>
            <person name="Jogler M."/>
            <person name="Boedeker C."/>
            <person name="Pinto D."/>
            <person name="Vollmers J."/>
            <person name="Rivas-Marin E."/>
            <person name="Kohn T."/>
            <person name="Peeters S.H."/>
            <person name="Heuer A."/>
            <person name="Rast P."/>
            <person name="Oberbeckmann S."/>
            <person name="Bunk B."/>
            <person name="Jeske O."/>
            <person name="Meyerdierks A."/>
            <person name="Storesund J.E."/>
            <person name="Kallscheuer N."/>
            <person name="Luecker S."/>
            <person name="Lage O.M."/>
            <person name="Pohl T."/>
            <person name="Merkel B.J."/>
            <person name="Hornburger P."/>
            <person name="Mueller R.-W."/>
            <person name="Bruemmer F."/>
            <person name="Labrenz M."/>
            <person name="Spormann A.M."/>
            <person name="Op den Camp H."/>
            <person name="Overmann J."/>
            <person name="Amann R."/>
            <person name="Jetten M.S.M."/>
            <person name="Mascher T."/>
            <person name="Medema M.H."/>
            <person name="Devos D.P."/>
            <person name="Kaster A.-K."/>
            <person name="Ovreas L."/>
            <person name="Rohde M."/>
            <person name="Galperin M.Y."/>
            <person name="Jogler C."/>
        </authorList>
    </citation>
    <scope>NUCLEOTIDE SEQUENCE [LARGE SCALE GENOMIC DNA]</scope>
    <source>
        <strain evidence="2 3">UC8</strain>
    </source>
</reference>
<keyword evidence="3" id="KW-1185">Reference proteome</keyword>
<protein>
    <submittedName>
        <fullName evidence="2">Uncharacterized protein</fullName>
    </submittedName>
</protein>
<dbReference type="AlphaFoldDB" id="A0A5B9QSQ3"/>
<sequence>MSSIAKEEFASVHPKPSLVHGDTNDPLMGTRALLDQQETLGREMVTLPCGRIKVTMHELSVHELRAYRRAMRKKDGELDPNVLLFATELLVARSLRDEAGRRMYSDKDVLAGAFNSFGSRRMECLESAANRLNGNAAAAGAPDPVDPEDEVKN</sequence>
<gene>
    <name evidence="2" type="ORF">UC8_24370</name>
</gene>
<organism evidence="2 3">
    <name type="scientific">Roseimaritima ulvae</name>
    <dbReference type="NCBI Taxonomy" id="980254"/>
    <lineage>
        <taxon>Bacteria</taxon>
        <taxon>Pseudomonadati</taxon>
        <taxon>Planctomycetota</taxon>
        <taxon>Planctomycetia</taxon>
        <taxon>Pirellulales</taxon>
        <taxon>Pirellulaceae</taxon>
        <taxon>Roseimaritima</taxon>
    </lineage>
</organism>
<dbReference type="RefSeq" id="WP_068130919.1">
    <property type="nucleotide sequence ID" value="NZ_CP042914.1"/>
</dbReference>